<feature type="domain" description="Zn(2)-C6 fungal-type" evidence="4">
    <location>
        <begin position="93"/>
        <end position="133"/>
    </location>
</feature>
<evidence type="ECO:0000256" key="1">
    <source>
        <dbReference type="ARBA" id="ARBA00022723"/>
    </source>
</evidence>
<keyword evidence="1" id="KW-0479">Metal-binding</keyword>
<dbReference type="InterPro" id="IPR050987">
    <property type="entry name" value="AtrR-like"/>
</dbReference>
<keyword evidence="6" id="KW-1185">Reference proteome</keyword>
<dbReference type="InterPro" id="IPR001138">
    <property type="entry name" value="Zn2Cys6_DnaBD"/>
</dbReference>
<keyword evidence="2" id="KW-0539">Nucleus</keyword>
<proteinExistence type="predicted"/>
<dbReference type="KEGG" id="cdep:91085216"/>
<dbReference type="PANTHER" id="PTHR46910">
    <property type="entry name" value="TRANSCRIPTION FACTOR PDR1"/>
    <property type="match status" value="1"/>
</dbReference>
<name>A0AAJ8JP30_9TREE</name>
<dbReference type="SUPFAM" id="SSF57701">
    <property type="entry name" value="Zn2/Cys6 DNA-binding domain"/>
    <property type="match status" value="1"/>
</dbReference>
<evidence type="ECO:0000259" key="4">
    <source>
        <dbReference type="PROSITE" id="PS50048"/>
    </source>
</evidence>
<dbReference type="SMART" id="SM00066">
    <property type="entry name" value="GAL4"/>
    <property type="match status" value="1"/>
</dbReference>
<reference evidence="5" key="3">
    <citation type="submission" date="2024-01" db="EMBL/GenBank/DDBJ databases">
        <authorList>
            <person name="Coelho M.A."/>
            <person name="David-Palma M."/>
            <person name="Shea T."/>
            <person name="Sun S."/>
            <person name="Cuomo C.A."/>
            <person name="Heitman J."/>
        </authorList>
    </citation>
    <scope>NUCLEOTIDE SEQUENCE</scope>
    <source>
        <strain evidence="5">CBS 7841</strain>
    </source>
</reference>
<dbReference type="GO" id="GO:0008270">
    <property type="term" value="F:zinc ion binding"/>
    <property type="evidence" value="ECO:0007669"/>
    <property type="project" value="InterPro"/>
</dbReference>
<dbReference type="Pfam" id="PF04082">
    <property type="entry name" value="Fungal_trans"/>
    <property type="match status" value="1"/>
</dbReference>
<accession>A0AAJ8JP30</accession>
<dbReference type="PROSITE" id="PS50048">
    <property type="entry name" value="ZN2_CY6_FUNGAL_2"/>
    <property type="match status" value="1"/>
</dbReference>
<dbReference type="EMBL" id="CP143784">
    <property type="protein sequence ID" value="WVN85850.1"/>
    <property type="molecule type" value="Genomic_DNA"/>
</dbReference>
<sequence length="778" mass="88402">MNIHNPIPPLPIFQYMRTSIDNAVPIPRNIMTPSHHINVKQPDYDHENSINHRGDASYGDSSSKGNTAKKRKKAGSQSVQGEVRVKKTRQSQSCDTCRARKVRCDRPPPGAVFDGPTKDICSHCAQLNLPCTFEYVPRKRGPPNMYLKRLQKDQSMMENIKNTCASSQDSVPSSYTEAAKANIPLSGAQEQLDQGADLLNVTQMMPSSRSSSWQPSPAMTIPSSGLVPSVQQYPPSTRIPLFARNSSASQIQLIPSTATSPIHSRNQISQPLNHSLSLPSSQPLSTQSSLLHAPQRLTYIHHTHNPQNPLDSIVPRPLLYSIIDLYFDYIYCLVPCPHKPTFIHNLNKKREEESGQEEWAALVLAIVGITLLQLPKNLIDMPRGAAKNLALRCHEEIREYLAKDFQIMTITRTIILYHSLFMYSVTSRLNMSKVEFGTNYACLLALNASRESNHVEIDPVERTLRKRIFWLMYGVDKTFAAVDGTPVYFHEDDYANVTLPDDIEDEFLSQEGAVMQPDGYTSVLCGFRYISQLHRLAGEVLDKRRRDKLKAPSGLLLQMRLNEINNLYHRTMTIMDDCPPMLRLNYGSYDDSIIPLSSPWNEQVKSDIHTMFLNRKGSTTEKKDFYLVQQANIYVTQQVVRFTIIQYREKLLEIHNEAKENGVQSDQQYGTRHSIRERSQEERYEVVIDTLTILQKIMIKVFAVNNLSIVIKVRSLVSTLLDYMSKGDERSSPGPLNLLVSTTQRASAEKAQKNLWRFSGFLSEIESMYCWVEEEMST</sequence>
<dbReference type="Proteomes" id="UP000094043">
    <property type="component" value="Chromosome 1"/>
</dbReference>
<gene>
    <name evidence="5" type="ORF">L203_101002</name>
</gene>
<dbReference type="PANTHER" id="PTHR46910:SF40">
    <property type="entry name" value="ZN(II)2CYS6 TRANSCRIPTION FACTOR (EUROFUNG)"/>
    <property type="match status" value="1"/>
</dbReference>
<dbReference type="InterPro" id="IPR007219">
    <property type="entry name" value="XnlR_reg_dom"/>
</dbReference>
<dbReference type="RefSeq" id="XP_066066550.1">
    <property type="nucleotide sequence ID" value="XM_066210453.1"/>
</dbReference>
<dbReference type="Gene3D" id="4.10.240.10">
    <property type="entry name" value="Zn(2)-C6 fungal-type DNA-binding domain"/>
    <property type="match status" value="1"/>
</dbReference>
<dbReference type="GeneID" id="91085216"/>
<dbReference type="InterPro" id="IPR036864">
    <property type="entry name" value="Zn2-C6_fun-type_DNA-bd_sf"/>
</dbReference>
<dbReference type="AlphaFoldDB" id="A0AAJ8JP30"/>
<evidence type="ECO:0000256" key="2">
    <source>
        <dbReference type="ARBA" id="ARBA00023242"/>
    </source>
</evidence>
<dbReference type="GO" id="GO:0006351">
    <property type="term" value="P:DNA-templated transcription"/>
    <property type="evidence" value="ECO:0007669"/>
    <property type="project" value="InterPro"/>
</dbReference>
<evidence type="ECO:0000313" key="6">
    <source>
        <dbReference type="Proteomes" id="UP000094043"/>
    </source>
</evidence>
<feature type="compositionally biased region" description="Basic and acidic residues" evidence="3">
    <location>
        <begin position="42"/>
        <end position="55"/>
    </location>
</feature>
<dbReference type="GO" id="GO:0003677">
    <property type="term" value="F:DNA binding"/>
    <property type="evidence" value="ECO:0007669"/>
    <property type="project" value="InterPro"/>
</dbReference>
<organism evidence="5 6">
    <name type="scientific">Cryptococcus depauperatus CBS 7841</name>
    <dbReference type="NCBI Taxonomy" id="1295531"/>
    <lineage>
        <taxon>Eukaryota</taxon>
        <taxon>Fungi</taxon>
        <taxon>Dikarya</taxon>
        <taxon>Basidiomycota</taxon>
        <taxon>Agaricomycotina</taxon>
        <taxon>Tremellomycetes</taxon>
        <taxon>Tremellales</taxon>
        <taxon>Cryptococcaceae</taxon>
        <taxon>Cryptococcus</taxon>
    </lineage>
</organism>
<protein>
    <recommendedName>
        <fullName evidence="4">Zn(2)-C6 fungal-type domain-containing protein</fullName>
    </recommendedName>
</protein>
<feature type="region of interest" description="Disordered" evidence="3">
    <location>
        <begin position="33"/>
        <end position="91"/>
    </location>
</feature>
<reference evidence="5" key="1">
    <citation type="submission" date="2016-06" db="EMBL/GenBank/DDBJ databases">
        <authorList>
            <person name="Cuomo C."/>
            <person name="Litvintseva A."/>
            <person name="Heitman J."/>
            <person name="Chen Y."/>
            <person name="Sun S."/>
            <person name="Springer D."/>
            <person name="Dromer F."/>
            <person name="Young S."/>
            <person name="Zeng Q."/>
            <person name="Chapman S."/>
            <person name="Gujja S."/>
            <person name="Saif S."/>
            <person name="Birren B."/>
        </authorList>
    </citation>
    <scope>NUCLEOTIDE SEQUENCE</scope>
    <source>
        <strain evidence="5">CBS 7841</strain>
    </source>
</reference>
<dbReference type="CDD" id="cd12148">
    <property type="entry name" value="fungal_TF_MHR"/>
    <property type="match status" value="1"/>
</dbReference>
<evidence type="ECO:0000313" key="5">
    <source>
        <dbReference type="EMBL" id="WVN85850.1"/>
    </source>
</evidence>
<reference evidence="5" key="2">
    <citation type="journal article" date="2022" name="Elife">
        <title>Obligate sexual reproduction of a homothallic fungus closely related to the Cryptococcus pathogenic species complex.</title>
        <authorList>
            <person name="Passer A.R."/>
            <person name="Clancey S.A."/>
            <person name="Shea T."/>
            <person name="David-Palma M."/>
            <person name="Averette A.F."/>
            <person name="Boekhout T."/>
            <person name="Porcel B.M."/>
            <person name="Nowrousian M."/>
            <person name="Cuomo C.A."/>
            <person name="Sun S."/>
            <person name="Heitman J."/>
            <person name="Coelho M.A."/>
        </authorList>
    </citation>
    <scope>NUCLEOTIDE SEQUENCE</scope>
    <source>
        <strain evidence="5">CBS 7841</strain>
    </source>
</reference>
<dbReference type="CDD" id="cd00067">
    <property type="entry name" value="GAL4"/>
    <property type="match status" value="1"/>
</dbReference>
<dbReference type="Pfam" id="PF00172">
    <property type="entry name" value="Zn_clus"/>
    <property type="match status" value="1"/>
</dbReference>
<dbReference type="GO" id="GO:0000981">
    <property type="term" value="F:DNA-binding transcription factor activity, RNA polymerase II-specific"/>
    <property type="evidence" value="ECO:0007669"/>
    <property type="project" value="InterPro"/>
</dbReference>
<evidence type="ECO:0000256" key="3">
    <source>
        <dbReference type="SAM" id="MobiDB-lite"/>
    </source>
</evidence>